<proteinExistence type="predicted"/>
<dbReference type="AlphaFoldDB" id="A0A1E1WS98"/>
<gene>
    <name evidence="1" type="ORF">g.4706</name>
</gene>
<protein>
    <submittedName>
        <fullName evidence="1">Uncharacterized protein</fullName>
    </submittedName>
</protein>
<evidence type="ECO:0000313" key="1">
    <source>
        <dbReference type="EMBL" id="JAT89681.1"/>
    </source>
</evidence>
<dbReference type="OrthoDB" id="5600252at2759"/>
<reference evidence="1" key="1">
    <citation type="submission" date="2015-09" db="EMBL/GenBank/DDBJ databases">
        <title>De novo assembly of Pectinophora gossypiella (Pink Bollworm) gut transcriptome.</title>
        <authorList>
            <person name="Tassone E.E."/>
        </authorList>
    </citation>
    <scope>NUCLEOTIDE SEQUENCE</scope>
</reference>
<name>A0A1E1WS98_PECGO</name>
<feature type="non-terminal residue" evidence="1">
    <location>
        <position position="1"/>
    </location>
</feature>
<dbReference type="EMBL" id="GDQN01001373">
    <property type="protein sequence ID" value="JAT89681.1"/>
    <property type="molecule type" value="Transcribed_RNA"/>
</dbReference>
<sequence length="204" mass="23109">RFSDIDELTVALLLSGSNALLRTKKVIKAKGKLKTVNALFTSTGERAHIGSESVNHDIVRRPGSTTACYMSAVHSSERRALLAYDSSVIPPHAAVLAASGPLRVDYESDGNDDTSVLYLPRHKYYVHMPASQANHIVKAREMLWMTLQYFIERDIKTMDFDENTRISRFKVRLIKTICRLLVEGHREYVEGKNVEEFIDRSIKV</sequence>
<accession>A0A1E1WS98</accession>
<organism evidence="1">
    <name type="scientific">Pectinophora gossypiella</name>
    <name type="common">Cotton pink bollworm</name>
    <name type="synonym">Depressaria gossypiella</name>
    <dbReference type="NCBI Taxonomy" id="13191"/>
    <lineage>
        <taxon>Eukaryota</taxon>
        <taxon>Metazoa</taxon>
        <taxon>Ecdysozoa</taxon>
        <taxon>Arthropoda</taxon>
        <taxon>Hexapoda</taxon>
        <taxon>Insecta</taxon>
        <taxon>Pterygota</taxon>
        <taxon>Neoptera</taxon>
        <taxon>Endopterygota</taxon>
        <taxon>Lepidoptera</taxon>
        <taxon>Glossata</taxon>
        <taxon>Ditrysia</taxon>
        <taxon>Gelechioidea</taxon>
        <taxon>Gelechiidae</taxon>
        <taxon>Apatetrinae</taxon>
        <taxon>Pectinophora</taxon>
    </lineage>
</organism>